<protein>
    <submittedName>
        <fullName evidence="2">GP-PDE domain-containing protein</fullName>
    </submittedName>
</protein>
<dbReference type="WBParaSite" id="JU765_v2.g6415.t1">
    <property type="protein sequence ID" value="JU765_v2.g6415.t1"/>
    <property type="gene ID" value="JU765_v2.g6415"/>
</dbReference>
<dbReference type="Proteomes" id="UP000887576">
    <property type="component" value="Unplaced"/>
</dbReference>
<evidence type="ECO:0000313" key="2">
    <source>
        <dbReference type="WBParaSite" id="JU765_v2.g6415.t1"/>
    </source>
</evidence>
<sequence length="139" mass="15396">MYETSVSFLSILCAAILKWPVALPIILTTTYLAFKNNPAQPLTVTQFFQSFQVGGHRGSPMRQPENTIASMVQAKNEGADLIEFDVSLTKDGIAVILHDDTLDRTTNASGQIRQLLFKDLSNVNCAAKFILQELVLTFF</sequence>
<evidence type="ECO:0000313" key="1">
    <source>
        <dbReference type="Proteomes" id="UP000887576"/>
    </source>
</evidence>
<name>A0AC34RFE3_9BILA</name>
<accession>A0AC34RFE3</accession>
<organism evidence="1 2">
    <name type="scientific">Panagrolaimus sp. JU765</name>
    <dbReference type="NCBI Taxonomy" id="591449"/>
    <lineage>
        <taxon>Eukaryota</taxon>
        <taxon>Metazoa</taxon>
        <taxon>Ecdysozoa</taxon>
        <taxon>Nematoda</taxon>
        <taxon>Chromadorea</taxon>
        <taxon>Rhabditida</taxon>
        <taxon>Tylenchina</taxon>
        <taxon>Panagrolaimomorpha</taxon>
        <taxon>Panagrolaimoidea</taxon>
        <taxon>Panagrolaimidae</taxon>
        <taxon>Panagrolaimus</taxon>
    </lineage>
</organism>
<reference evidence="2" key="1">
    <citation type="submission" date="2022-11" db="UniProtKB">
        <authorList>
            <consortium name="WormBaseParasite"/>
        </authorList>
    </citation>
    <scope>IDENTIFICATION</scope>
</reference>
<proteinExistence type="predicted"/>